<evidence type="ECO:0000256" key="2">
    <source>
        <dbReference type="SAM" id="SignalP"/>
    </source>
</evidence>
<gene>
    <name evidence="3" type="ORF">PGT21_033117</name>
</gene>
<proteinExistence type="predicted"/>
<name>A0A5B0M933_PUCGR</name>
<reference evidence="3 4" key="1">
    <citation type="submission" date="2019-05" db="EMBL/GenBank/DDBJ databases">
        <title>Emergence of the Ug99 lineage of the wheat stem rust pathogen through somatic hybridization.</title>
        <authorList>
            <person name="Li F."/>
            <person name="Upadhyaya N.M."/>
            <person name="Sperschneider J."/>
            <person name="Matny O."/>
            <person name="Nguyen-Phuc H."/>
            <person name="Mago R."/>
            <person name="Raley C."/>
            <person name="Miller M.E."/>
            <person name="Silverstein K.A.T."/>
            <person name="Henningsen E."/>
            <person name="Hirsch C.D."/>
            <person name="Visser B."/>
            <person name="Pretorius Z.A."/>
            <person name="Steffenson B.J."/>
            <person name="Schwessinger B."/>
            <person name="Dodds P.N."/>
            <person name="Figueroa M."/>
        </authorList>
    </citation>
    <scope>NUCLEOTIDE SEQUENCE [LARGE SCALE GENOMIC DNA]</scope>
    <source>
        <strain evidence="3">21-0</strain>
    </source>
</reference>
<dbReference type="Proteomes" id="UP000324748">
    <property type="component" value="Unassembled WGS sequence"/>
</dbReference>
<dbReference type="PROSITE" id="PS51257">
    <property type="entry name" value="PROKAR_LIPOPROTEIN"/>
    <property type="match status" value="1"/>
</dbReference>
<keyword evidence="4" id="KW-1185">Reference proteome</keyword>
<accession>A0A5B0M933</accession>
<evidence type="ECO:0000313" key="3">
    <source>
        <dbReference type="EMBL" id="KAA1072354.1"/>
    </source>
</evidence>
<evidence type="ECO:0000256" key="1">
    <source>
        <dbReference type="SAM" id="MobiDB-lite"/>
    </source>
</evidence>
<dbReference type="EMBL" id="VSWC01000170">
    <property type="protein sequence ID" value="KAA1072354.1"/>
    <property type="molecule type" value="Genomic_DNA"/>
</dbReference>
<organism evidence="3 4">
    <name type="scientific">Puccinia graminis f. sp. tritici</name>
    <dbReference type="NCBI Taxonomy" id="56615"/>
    <lineage>
        <taxon>Eukaryota</taxon>
        <taxon>Fungi</taxon>
        <taxon>Dikarya</taxon>
        <taxon>Basidiomycota</taxon>
        <taxon>Pucciniomycotina</taxon>
        <taxon>Pucciniomycetes</taxon>
        <taxon>Pucciniales</taxon>
        <taxon>Pucciniaceae</taxon>
        <taxon>Puccinia</taxon>
    </lineage>
</organism>
<feature type="chain" id="PRO_5023145929" evidence="2">
    <location>
        <begin position="19"/>
        <end position="545"/>
    </location>
</feature>
<feature type="compositionally biased region" description="Basic and acidic residues" evidence="1">
    <location>
        <begin position="182"/>
        <end position="192"/>
    </location>
</feature>
<feature type="compositionally biased region" description="Polar residues" evidence="1">
    <location>
        <begin position="193"/>
        <end position="204"/>
    </location>
</feature>
<dbReference type="OrthoDB" id="2519217at2759"/>
<feature type="signal peptide" evidence="2">
    <location>
        <begin position="1"/>
        <end position="18"/>
    </location>
</feature>
<feature type="region of interest" description="Disordered" evidence="1">
    <location>
        <begin position="338"/>
        <end position="371"/>
    </location>
</feature>
<sequence length="545" mass="62197">MFRSTSIASLALIYACKAVDDYHWSQLDSPPTLDGILSYIKTSQAQNSHSDIPLSMGTNTFESISTQEPLLSFHNPNSPPSSAMDSHVHSHLDPVVPDDWNEFWTRDSQDLMRIVNSCKGKEGPWPSVEENQDKNINIVSLSSSSTTAAAQNNLDKQLLSSHENSFKKQKTDNKQNLIKLHQKPDGRTDHNSKNPAIDSSSNSKQNVHLIAPCLNVEAGSSHENVGTVEEHITSLPLDNRKRNSYERNGETNLEKEPAFQSFIVTNPSEPLFYKTLHFKESRFNSEGPSTTLIFDSNIFRIEEASGLDRSRIQKIIEIIDKNGPEKPLMIDVSNPQDAAQDLKKATGRGPNYKSLEEEDHHHHLRSTGNPTKSVWKKRKDLKVKAFEIFASKSQIWFKFYRDKTGIDFQDLEINCERNVGEEDMKMHFTLFLIYVDMISSILVNKEDQKNAELNQNEILIKDAAKNYEFYSQIFIGESTYTISKGRFLDLVWLEVLHWSSGLITKPSFHEFFKNPYTKKNSPLFFHAIFAYSITELSQRISHNSY</sequence>
<comment type="caution">
    <text evidence="3">The sequence shown here is derived from an EMBL/GenBank/DDBJ whole genome shotgun (WGS) entry which is preliminary data.</text>
</comment>
<protein>
    <submittedName>
        <fullName evidence="3">Uncharacterized protein</fullName>
    </submittedName>
</protein>
<dbReference type="AlphaFoldDB" id="A0A5B0M933"/>
<evidence type="ECO:0000313" key="4">
    <source>
        <dbReference type="Proteomes" id="UP000324748"/>
    </source>
</evidence>
<feature type="region of interest" description="Disordered" evidence="1">
    <location>
        <begin position="181"/>
        <end position="204"/>
    </location>
</feature>
<keyword evidence="2" id="KW-0732">Signal</keyword>